<dbReference type="InterPro" id="IPR042100">
    <property type="entry name" value="Bug_dom1"/>
</dbReference>
<name>A0A0F9FCC0_9ZZZZ</name>
<proteinExistence type="predicted"/>
<protein>
    <submittedName>
        <fullName evidence="1">Uncharacterized protein</fullName>
    </submittedName>
</protein>
<dbReference type="InterPro" id="IPR005064">
    <property type="entry name" value="BUG"/>
</dbReference>
<organism evidence="1">
    <name type="scientific">marine sediment metagenome</name>
    <dbReference type="NCBI Taxonomy" id="412755"/>
    <lineage>
        <taxon>unclassified sequences</taxon>
        <taxon>metagenomes</taxon>
        <taxon>ecological metagenomes</taxon>
    </lineage>
</organism>
<gene>
    <name evidence="1" type="ORF">LCGC14_2260130</name>
</gene>
<dbReference type="EMBL" id="LAZR01031007">
    <property type="protein sequence ID" value="KKL54970.1"/>
    <property type="molecule type" value="Genomic_DNA"/>
</dbReference>
<dbReference type="AlphaFoldDB" id="A0A0F9FCC0"/>
<sequence length="133" mass="15339">MPDKIWDDAELTVKRFPCECGYQGHNLEIAIERLDGHITQCNFNFFLAGKPDLKIAIVSSAKRLEQFPDVPTFSEMGIKGLDSEVMWRGFALKKGVPATVVKWYDNLIAKVTKDAEWREFWEPYGIKIVHYKT</sequence>
<dbReference type="PANTHER" id="PTHR42928:SF5">
    <property type="entry name" value="BLR1237 PROTEIN"/>
    <property type="match status" value="1"/>
</dbReference>
<reference evidence="1" key="1">
    <citation type="journal article" date="2015" name="Nature">
        <title>Complex archaea that bridge the gap between prokaryotes and eukaryotes.</title>
        <authorList>
            <person name="Spang A."/>
            <person name="Saw J.H."/>
            <person name="Jorgensen S.L."/>
            <person name="Zaremba-Niedzwiedzka K."/>
            <person name="Martijn J."/>
            <person name="Lind A.E."/>
            <person name="van Eijk R."/>
            <person name="Schleper C."/>
            <person name="Guy L."/>
            <person name="Ettema T.J."/>
        </authorList>
    </citation>
    <scope>NUCLEOTIDE SEQUENCE</scope>
</reference>
<comment type="caution">
    <text evidence="1">The sequence shown here is derived from an EMBL/GenBank/DDBJ whole genome shotgun (WGS) entry which is preliminary data.</text>
</comment>
<evidence type="ECO:0000313" key="1">
    <source>
        <dbReference type="EMBL" id="KKL54970.1"/>
    </source>
</evidence>
<dbReference type="PANTHER" id="PTHR42928">
    <property type="entry name" value="TRICARBOXYLATE-BINDING PROTEIN"/>
    <property type="match status" value="1"/>
</dbReference>
<feature type="non-terminal residue" evidence="1">
    <location>
        <position position="133"/>
    </location>
</feature>
<dbReference type="Gene3D" id="3.40.190.150">
    <property type="entry name" value="Bordetella uptake gene, domain 1"/>
    <property type="match status" value="1"/>
</dbReference>
<accession>A0A0F9FCC0</accession>